<comment type="caution">
    <text evidence="1">The sequence shown here is derived from an EMBL/GenBank/DDBJ whole genome shotgun (WGS) entry which is preliminary data.</text>
</comment>
<sequence length="126" mass="14407">MKDSFRHRIIFILFVFFIFSASLFVSRSGAVSQFFFSHSSFSSQKIDVTEGFFLERLSVSFPDIITHLSKMSPQQQELFIVYLRRDAVSFASELGQSCEEAHKFGEAVAMAFSKAMSRPSILDSYF</sequence>
<organism evidence="1 2">
    <name type="scientific">Bartonella tribocorum</name>
    <dbReference type="NCBI Taxonomy" id="85701"/>
    <lineage>
        <taxon>Bacteria</taxon>
        <taxon>Pseudomonadati</taxon>
        <taxon>Pseudomonadota</taxon>
        <taxon>Alphaproteobacteria</taxon>
        <taxon>Hyphomicrobiales</taxon>
        <taxon>Bartonellaceae</taxon>
        <taxon>Bartonella</taxon>
    </lineage>
</organism>
<dbReference type="EMBL" id="NJGE01000003">
    <property type="protein sequence ID" value="PIT69830.1"/>
    <property type="molecule type" value="Genomic_DNA"/>
</dbReference>
<gene>
    <name evidence="1" type="ORF">CER18_02115</name>
</gene>
<reference evidence="1 2" key="1">
    <citation type="submission" date="2017-06" db="EMBL/GenBank/DDBJ databases">
        <title>Draft genome of Bartonella tribocorum strain L103, isolated from a rodent in Laos.</title>
        <authorList>
            <person name="Hadjadj L."/>
            <person name="Jiyipong T."/>
            <person name="Morand S."/>
            <person name="Diene S.M."/>
            <person name="Rolain J.-M."/>
        </authorList>
    </citation>
    <scope>NUCLEOTIDE SEQUENCE [LARGE SCALE GENOMIC DNA]</scope>
    <source>
        <strain evidence="1 2">L103</strain>
    </source>
</reference>
<dbReference type="AlphaFoldDB" id="A0A2M6UUF9"/>
<dbReference type="RefSeq" id="WP_100128462.1">
    <property type="nucleotide sequence ID" value="NZ_CADDYI010000003.1"/>
</dbReference>
<evidence type="ECO:0000313" key="1">
    <source>
        <dbReference type="EMBL" id="PIT69830.1"/>
    </source>
</evidence>
<evidence type="ECO:0000313" key="2">
    <source>
        <dbReference type="Proteomes" id="UP000229839"/>
    </source>
</evidence>
<proteinExistence type="predicted"/>
<dbReference type="Proteomes" id="UP000229839">
    <property type="component" value="Unassembled WGS sequence"/>
</dbReference>
<accession>A0A2M6UUF9</accession>
<dbReference type="OrthoDB" id="7923897at2"/>
<protein>
    <submittedName>
        <fullName evidence="1">Uncharacterized protein</fullName>
    </submittedName>
</protein>
<name>A0A2M6UUF9_9HYPH</name>